<dbReference type="Proteomes" id="UP000007519">
    <property type="component" value="Chromosome"/>
</dbReference>
<comment type="subcellular location">
    <subcellularLocation>
        <location evidence="1">Cell membrane</location>
        <topology evidence="1">Multi-pass membrane protein</topology>
    </subcellularLocation>
</comment>
<name>H6L7D5_SAPGL</name>
<dbReference type="EMBL" id="CP002831">
    <property type="protein sequence ID" value="AFC26807.1"/>
    <property type="molecule type" value="Genomic_DNA"/>
</dbReference>
<organism evidence="9 10">
    <name type="scientific">Saprospira grandis (strain Lewin)</name>
    <dbReference type="NCBI Taxonomy" id="984262"/>
    <lineage>
        <taxon>Bacteria</taxon>
        <taxon>Pseudomonadati</taxon>
        <taxon>Bacteroidota</taxon>
        <taxon>Saprospiria</taxon>
        <taxon>Saprospirales</taxon>
        <taxon>Saprospiraceae</taxon>
        <taxon>Saprospira</taxon>
    </lineage>
</organism>
<feature type="transmembrane region" description="Helical" evidence="6">
    <location>
        <begin position="361"/>
        <end position="377"/>
    </location>
</feature>
<keyword evidence="5 6" id="KW-0472">Membrane</keyword>
<sequence>MNWSTIPFFRLLLPGLLGLLLAYCLPWSAAAHWGAYSFWGVLLLLLLGQYLGRYSPFFWRFWGLGLQLLLILGGYVWTYERVLRPREQPIPLVWTEFRARVNSLPQPKSKTVQLQLQLAHYYEADKGWIVCQEPLLLYLPKDSQALALNYGDELVLLGKPRAFEAPKNYGQFDARAYYGQKGISAQMYSKNWHLAAKAAPSFWGILIDWRLFLKARLRRLIPGQDGAYSVAAALILGDKTDLDQELRQAYSATGASHVLAVSGLHVGLLASILGALIKLFRRKSAWRYSFREAILLLLGIWLFALLTGAAPSVCRASSMFSLLILGQCLGRNSSIYNSLSGSAFLLLLYDPANLWNLGFQLSYLAVLGIVYFQPKLYRWYYFSFWPVQYIWGLFTVSLAAQLATLPLTLYYFHQFPSYFWLSGLLVVPLAGILLPLGMAALLCLDIPILGGLLSWLLVFLLRLMNGAILAIETWPMAKISAFELASWELLLAYFAILSLVLSLAWRRITPLLLGACCLLFILGHNSWQQLRAEKQAHLAVYQSNRGLYIDYFHGRTAYSYYDSTVWSSARQRGYLSAGSQRRAKIKSLEEQPIASKQNQWLLLGQKRILLLYRRPEYWPEKKIDYLIADSRLSDSLLLPIMQQQPHIQLIRTSLGR</sequence>
<feature type="transmembrane region" description="Helical" evidence="6">
    <location>
        <begin position="389"/>
        <end position="412"/>
    </location>
</feature>
<dbReference type="InterPro" id="IPR004477">
    <property type="entry name" value="ComEC_N"/>
</dbReference>
<evidence type="ECO:0000256" key="3">
    <source>
        <dbReference type="ARBA" id="ARBA00022692"/>
    </source>
</evidence>
<feature type="transmembrane region" description="Helical" evidence="6">
    <location>
        <begin position="293"/>
        <end position="313"/>
    </location>
</feature>
<evidence type="ECO:0000259" key="8">
    <source>
        <dbReference type="Pfam" id="PF13567"/>
    </source>
</evidence>
<evidence type="ECO:0000313" key="10">
    <source>
        <dbReference type="Proteomes" id="UP000007519"/>
    </source>
</evidence>
<keyword evidence="4 6" id="KW-1133">Transmembrane helix</keyword>
<evidence type="ECO:0000256" key="4">
    <source>
        <dbReference type="ARBA" id="ARBA00022989"/>
    </source>
</evidence>
<feature type="transmembrane region" description="Helical" evidence="6">
    <location>
        <begin position="57"/>
        <end position="77"/>
    </location>
</feature>
<dbReference type="HOGENOM" id="CLU_010363_5_0_10"/>
<keyword evidence="2" id="KW-1003">Cell membrane</keyword>
<feature type="transmembrane region" description="Helical" evidence="6">
    <location>
        <begin position="257"/>
        <end position="281"/>
    </location>
</feature>
<accession>H6L7D5</accession>
<proteinExistence type="predicted"/>
<feature type="transmembrane region" description="Helical" evidence="6">
    <location>
        <begin position="6"/>
        <end position="26"/>
    </location>
</feature>
<dbReference type="STRING" id="984262.SGRA_4092"/>
<feature type="domain" description="DUF4131" evidence="8">
    <location>
        <begin position="38"/>
        <end position="190"/>
    </location>
</feature>
<evidence type="ECO:0000256" key="1">
    <source>
        <dbReference type="ARBA" id="ARBA00004651"/>
    </source>
</evidence>
<dbReference type="Pfam" id="PF03772">
    <property type="entry name" value="Competence"/>
    <property type="match status" value="1"/>
</dbReference>
<dbReference type="eggNOG" id="COG0658">
    <property type="taxonomic scope" value="Bacteria"/>
</dbReference>
<dbReference type="RefSeq" id="WP_015694389.1">
    <property type="nucleotide sequence ID" value="NC_016940.1"/>
</dbReference>
<dbReference type="KEGG" id="sgn:SGRA_4092"/>
<dbReference type="PANTHER" id="PTHR30619">
    <property type="entry name" value="DNA INTERNALIZATION/COMPETENCE PROTEIN COMEC/REC2"/>
    <property type="match status" value="1"/>
</dbReference>
<dbReference type="InterPro" id="IPR052159">
    <property type="entry name" value="Competence_DNA_uptake"/>
</dbReference>
<feature type="transmembrane region" description="Helical" evidence="6">
    <location>
        <begin position="484"/>
        <end position="505"/>
    </location>
</feature>
<dbReference type="OrthoDB" id="9761531at2"/>
<dbReference type="InterPro" id="IPR025405">
    <property type="entry name" value="DUF4131"/>
</dbReference>
<gene>
    <name evidence="9" type="primary">comEC</name>
    <name evidence="9" type="ordered locus">SGRA_4092</name>
</gene>
<feature type="domain" description="ComEC/Rec2-related protein" evidence="7">
    <location>
        <begin position="234"/>
        <end position="505"/>
    </location>
</feature>
<keyword evidence="10" id="KW-1185">Reference proteome</keyword>
<reference evidence="9 10" key="1">
    <citation type="journal article" date="2012" name="Stand. Genomic Sci.">
        <title>Complete genome sequencing and analysis of Saprospira grandis str. Lewin, a predatory marine bacterium.</title>
        <authorList>
            <person name="Saw J.H."/>
            <person name="Yuryev A."/>
            <person name="Kanbe M."/>
            <person name="Hou S."/>
            <person name="Young A.G."/>
            <person name="Aizawa S."/>
            <person name="Alam M."/>
        </authorList>
    </citation>
    <scope>NUCLEOTIDE SEQUENCE [LARGE SCALE GENOMIC DNA]</scope>
    <source>
        <strain evidence="9 10">Lewin</strain>
    </source>
</reference>
<evidence type="ECO:0000256" key="5">
    <source>
        <dbReference type="ARBA" id="ARBA00023136"/>
    </source>
</evidence>
<feature type="transmembrane region" description="Helical" evidence="6">
    <location>
        <begin position="33"/>
        <end position="51"/>
    </location>
</feature>
<evidence type="ECO:0000256" key="2">
    <source>
        <dbReference type="ARBA" id="ARBA00022475"/>
    </source>
</evidence>
<feature type="transmembrane region" description="Helical" evidence="6">
    <location>
        <begin position="448"/>
        <end position="472"/>
    </location>
</feature>
<keyword evidence="3 6" id="KW-0812">Transmembrane</keyword>
<evidence type="ECO:0000313" key="9">
    <source>
        <dbReference type="EMBL" id="AFC26807.1"/>
    </source>
</evidence>
<evidence type="ECO:0000256" key="6">
    <source>
        <dbReference type="SAM" id="Phobius"/>
    </source>
</evidence>
<evidence type="ECO:0000259" key="7">
    <source>
        <dbReference type="Pfam" id="PF03772"/>
    </source>
</evidence>
<feature type="transmembrane region" description="Helical" evidence="6">
    <location>
        <begin position="511"/>
        <end position="527"/>
    </location>
</feature>
<dbReference type="AlphaFoldDB" id="H6L7D5"/>
<dbReference type="Pfam" id="PF13567">
    <property type="entry name" value="DUF4131"/>
    <property type="match status" value="1"/>
</dbReference>
<feature type="transmembrane region" description="Helical" evidence="6">
    <location>
        <begin position="419"/>
        <end position="442"/>
    </location>
</feature>
<protein>
    <submittedName>
        <fullName evidence="9">Comec/rec2-related protein</fullName>
    </submittedName>
</protein>
<dbReference type="GO" id="GO:0005886">
    <property type="term" value="C:plasma membrane"/>
    <property type="evidence" value="ECO:0007669"/>
    <property type="project" value="UniProtKB-SubCell"/>
</dbReference>
<dbReference type="PANTHER" id="PTHR30619:SF1">
    <property type="entry name" value="RECOMBINATION PROTEIN 2"/>
    <property type="match status" value="1"/>
</dbReference>
<dbReference type="NCBIfam" id="TIGR00360">
    <property type="entry name" value="ComEC_N-term"/>
    <property type="match status" value="1"/>
</dbReference>